<feature type="transmembrane region" description="Helical" evidence="1">
    <location>
        <begin position="35"/>
        <end position="67"/>
    </location>
</feature>
<organism evidence="2">
    <name type="scientific">Trinorchestia longiramus</name>
    <dbReference type="NCBI Taxonomy" id="1923959"/>
    <lineage>
        <taxon>Eukaryota</taxon>
        <taxon>Metazoa</taxon>
        <taxon>Ecdysozoa</taxon>
        <taxon>Arthropoda</taxon>
        <taxon>Crustacea</taxon>
        <taxon>Multicrustacea</taxon>
        <taxon>Malacostraca</taxon>
        <taxon>Eumalacostraca</taxon>
        <taxon>Peracarida</taxon>
        <taxon>Amphipoda</taxon>
        <taxon>Senticaudata</taxon>
        <taxon>Talitrida</taxon>
        <taxon>Talitroidea</taxon>
        <taxon>Talitridae</taxon>
        <taxon>Trinorchestia</taxon>
    </lineage>
</organism>
<evidence type="ECO:0000313" key="2">
    <source>
        <dbReference type="EMBL" id="AYB71599.1"/>
    </source>
</evidence>
<feature type="transmembrane region" description="Helical" evidence="1">
    <location>
        <begin position="127"/>
        <end position="146"/>
    </location>
</feature>
<feature type="transmembrane region" description="Helical" evidence="1">
    <location>
        <begin position="79"/>
        <end position="98"/>
    </location>
</feature>
<proteinExistence type="predicted"/>
<keyword evidence="1" id="KW-1133">Transmembrane helix</keyword>
<keyword evidence="2" id="KW-0496">Mitochondrion</keyword>
<protein>
    <submittedName>
        <fullName evidence="2">NADH dehydrogenase subunit 6</fullName>
    </submittedName>
</protein>
<name>A0A385UMB5_9CRUS</name>
<evidence type="ECO:0000256" key="1">
    <source>
        <dbReference type="SAM" id="Phobius"/>
    </source>
</evidence>
<dbReference type="AlphaFoldDB" id="A0A385UMB5"/>
<reference evidence="2" key="1">
    <citation type="submission" date="2018-06" db="EMBL/GenBank/DDBJ databases">
        <title>Comparative mitochondrial genome analysis of talitrids Platorchestia sp. and Trinorchestia longiramus.</title>
        <authorList>
            <person name="Patra A.K."/>
            <person name="Kim M.-S."/>
            <person name="Yoo J.-Y."/>
            <person name="Yoon M.-G."/>
            <person name="Choi J.-H."/>
            <person name="Yang Y."/>
        </authorList>
    </citation>
    <scope>NUCLEOTIDE SEQUENCE</scope>
</reference>
<sequence>MMLLSLMIIYLSLLFIHLTSPLSMGLTVILLTVPIALMMTIIINTSWFSLLLTMIFLTAMMIIFVYISSLAANELSFSSNELLLIPALFMLMMFYSHFMENTPLNSFAQTLSPNQFEMTYKMYTYDLFVMTSFLMVYLLVALIVVVKNSSMKKTPFRAK</sequence>
<geneLocation type="mitochondrion" evidence="2"/>
<accession>A0A385UMB5</accession>
<dbReference type="EMBL" id="MH542431">
    <property type="protein sequence ID" value="AYB71599.1"/>
    <property type="molecule type" value="Genomic_DNA"/>
</dbReference>
<gene>
    <name evidence="2" type="primary">Nad6</name>
</gene>
<keyword evidence="1" id="KW-0472">Membrane</keyword>
<keyword evidence="1" id="KW-0812">Transmembrane</keyword>